<proteinExistence type="predicted"/>
<keyword evidence="3" id="KW-0547">Nucleotide-binding</keyword>
<dbReference type="Pfam" id="PF00271">
    <property type="entry name" value="Helicase_C"/>
    <property type="match status" value="1"/>
</dbReference>
<dbReference type="GO" id="GO:0005524">
    <property type="term" value="F:ATP binding"/>
    <property type="evidence" value="ECO:0007669"/>
    <property type="project" value="InterPro"/>
</dbReference>
<dbReference type="InterPro" id="IPR027417">
    <property type="entry name" value="P-loop_NTPase"/>
</dbReference>
<evidence type="ECO:0000259" key="1">
    <source>
        <dbReference type="PROSITE" id="PS51192"/>
    </source>
</evidence>
<dbReference type="PROSITE" id="PS51194">
    <property type="entry name" value="HELICASE_CTER"/>
    <property type="match status" value="1"/>
</dbReference>
<dbReference type="Pfam" id="PF04851">
    <property type="entry name" value="ResIII"/>
    <property type="match status" value="1"/>
</dbReference>
<sequence length="463" mass="53050">MHLTEYNNHAVLEPVSVEQFAQFRDLFKLEYVTFRRFRGRTERTLKTFYYCFYNPKIFSMSFPIGAIQKVEQFMIDKRIEYKYRIHAASGCGKCIYHLPADIISNKYSFQEDAVAQVSQHRRGIFLHPTGSGKTTTMAKIIAKLQRPTLVVVPNLTLFTQTHDVFSKYFAPEPIGKLGDSVWNLERINIATQQTLWSIYEDSKFQTLRNMIDVLIIDECHHVNSQKGGQELGNSWFWVAAKIPAYFRYGMTATLGDKNSAELLKAVTGEVIHEIDVDTLVKRGVLTQARIEMHRILVHNSSYDWHEAFEALLNSTTRNQQIANLATFHCNQNKRVLIITNRIEKHGKILHQLIPNSVFVDGSASSEDRKDAIEDFKQNNHVLIGTIFGEGVDIPCVDVVIIANGGKSQKSVIQRLGRGLRTFAGKNEVLIIDFYDSDGALLERHSKQRYHTYKELFPNQVEVT</sequence>
<dbReference type="SMART" id="SM00487">
    <property type="entry name" value="DEXDc"/>
    <property type="match status" value="1"/>
</dbReference>
<dbReference type="InterPro" id="IPR050742">
    <property type="entry name" value="Helicase_Restrict-Modif_Enz"/>
</dbReference>
<dbReference type="GO" id="GO:0005829">
    <property type="term" value="C:cytosol"/>
    <property type="evidence" value="ECO:0007669"/>
    <property type="project" value="TreeGrafter"/>
</dbReference>
<feature type="domain" description="Helicase ATP-binding" evidence="1">
    <location>
        <begin position="114"/>
        <end position="272"/>
    </location>
</feature>
<name>A0A3A4ZEZ4_UNCKA</name>
<dbReference type="GO" id="GO:0016787">
    <property type="term" value="F:hydrolase activity"/>
    <property type="evidence" value="ECO:0007669"/>
    <property type="project" value="InterPro"/>
</dbReference>
<dbReference type="SUPFAM" id="SSF52540">
    <property type="entry name" value="P-loop containing nucleoside triphosphate hydrolases"/>
    <property type="match status" value="1"/>
</dbReference>
<keyword evidence="3" id="KW-0067">ATP-binding</keyword>
<organism evidence="3 4">
    <name type="scientific">candidate division WWE3 bacterium</name>
    <dbReference type="NCBI Taxonomy" id="2053526"/>
    <lineage>
        <taxon>Bacteria</taxon>
        <taxon>Katanobacteria</taxon>
    </lineage>
</organism>
<reference evidence="3 4" key="1">
    <citation type="journal article" date="2017" name="ISME J.">
        <title>Energy and carbon metabolisms in a deep terrestrial subsurface fluid microbial community.</title>
        <authorList>
            <person name="Momper L."/>
            <person name="Jungbluth S.P."/>
            <person name="Lee M.D."/>
            <person name="Amend J.P."/>
        </authorList>
    </citation>
    <scope>NUCLEOTIDE SEQUENCE [LARGE SCALE GENOMIC DNA]</scope>
    <source>
        <strain evidence="3">SURF_46</strain>
    </source>
</reference>
<dbReference type="InterPro" id="IPR014001">
    <property type="entry name" value="Helicase_ATP-bd"/>
</dbReference>
<dbReference type="AlphaFoldDB" id="A0A3A4ZEZ4"/>
<dbReference type="GO" id="GO:0004386">
    <property type="term" value="F:helicase activity"/>
    <property type="evidence" value="ECO:0007669"/>
    <property type="project" value="UniProtKB-KW"/>
</dbReference>
<gene>
    <name evidence="3" type="ORF">C4561_01695</name>
</gene>
<evidence type="ECO:0000313" key="4">
    <source>
        <dbReference type="Proteomes" id="UP000265540"/>
    </source>
</evidence>
<dbReference type="GO" id="GO:0003677">
    <property type="term" value="F:DNA binding"/>
    <property type="evidence" value="ECO:0007669"/>
    <property type="project" value="InterPro"/>
</dbReference>
<dbReference type="Proteomes" id="UP000265540">
    <property type="component" value="Unassembled WGS sequence"/>
</dbReference>
<feature type="domain" description="Helicase C-terminal" evidence="2">
    <location>
        <begin position="320"/>
        <end position="463"/>
    </location>
</feature>
<dbReference type="EMBL" id="QZJF01000008">
    <property type="protein sequence ID" value="RJR27642.1"/>
    <property type="molecule type" value="Genomic_DNA"/>
</dbReference>
<dbReference type="InterPro" id="IPR001650">
    <property type="entry name" value="Helicase_C-like"/>
</dbReference>
<protein>
    <submittedName>
        <fullName evidence="3">DEAD/DEAH box helicase</fullName>
    </submittedName>
</protein>
<dbReference type="PANTHER" id="PTHR47396:SF1">
    <property type="entry name" value="ATP-DEPENDENT HELICASE IRC3-RELATED"/>
    <property type="match status" value="1"/>
</dbReference>
<dbReference type="PROSITE" id="PS51192">
    <property type="entry name" value="HELICASE_ATP_BIND_1"/>
    <property type="match status" value="1"/>
</dbReference>
<evidence type="ECO:0000259" key="2">
    <source>
        <dbReference type="PROSITE" id="PS51194"/>
    </source>
</evidence>
<dbReference type="SMART" id="SM00490">
    <property type="entry name" value="HELICc"/>
    <property type="match status" value="1"/>
</dbReference>
<keyword evidence="3" id="KW-0378">Hydrolase</keyword>
<keyword evidence="3" id="KW-0347">Helicase</keyword>
<dbReference type="PANTHER" id="PTHR47396">
    <property type="entry name" value="TYPE I RESTRICTION ENZYME ECOKI R PROTEIN"/>
    <property type="match status" value="1"/>
</dbReference>
<dbReference type="InterPro" id="IPR006935">
    <property type="entry name" value="Helicase/UvrB_N"/>
</dbReference>
<comment type="caution">
    <text evidence="3">The sequence shown here is derived from an EMBL/GenBank/DDBJ whole genome shotgun (WGS) entry which is preliminary data.</text>
</comment>
<accession>A0A3A4ZEZ4</accession>
<dbReference type="Gene3D" id="3.40.50.300">
    <property type="entry name" value="P-loop containing nucleotide triphosphate hydrolases"/>
    <property type="match status" value="2"/>
</dbReference>
<evidence type="ECO:0000313" key="3">
    <source>
        <dbReference type="EMBL" id="RJR27642.1"/>
    </source>
</evidence>